<proteinExistence type="inferred from homology"/>
<evidence type="ECO:0000256" key="3">
    <source>
        <dbReference type="SAM" id="MobiDB-lite"/>
    </source>
</evidence>
<feature type="compositionally biased region" description="Basic and acidic residues" evidence="3">
    <location>
        <begin position="134"/>
        <end position="145"/>
    </location>
</feature>
<dbReference type="AlphaFoldDB" id="A0AAD4QPS8"/>
<dbReference type="InterPro" id="IPR012617">
    <property type="entry name" value="AATF_C"/>
</dbReference>
<dbReference type="InterPro" id="IPR039223">
    <property type="entry name" value="AATF/Bfr2"/>
</dbReference>
<evidence type="ECO:0000259" key="5">
    <source>
        <dbReference type="Pfam" id="PF13339"/>
    </source>
</evidence>
<accession>A0AAD4QPS8</accession>
<organism evidence="6 7">
    <name type="scientific">Multifurca ochricompacta</name>
    <dbReference type="NCBI Taxonomy" id="376703"/>
    <lineage>
        <taxon>Eukaryota</taxon>
        <taxon>Fungi</taxon>
        <taxon>Dikarya</taxon>
        <taxon>Basidiomycota</taxon>
        <taxon>Agaricomycotina</taxon>
        <taxon>Agaricomycetes</taxon>
        <taxon>Russulales</taxon>
        <taxon>Russulaceae</taxon>
        <taxon>Multifurca</taxon>
    </lineage>
</organism>
<dbReference type="Pfam" id="PF13339">
    <property type="entry name" value="AATF-Che1"/>
    <property type="match status" value="1"/>
</dbReference>
<evidence type="ECO:0000256" key="1">
    <source>
        <dbReference type="ARBA" id="ARBA00008966"/>
    </source>
</evidence>
<reference evidence="6" key="1">
    <citation type="journal article" date="2022" name="New Phytol.">
        <title>Evolutionary transition to the ectomycorrhizal habit in the genomes of a hyperdiverse lineage of mushroom-forming fungi.</title>
        <authorList>
            <person name="Looney B."/>
            <person name="Miyauchi S."/>
            <person name="Morin E."/>
            <person name="Drula E."/>
            <person name="Courty P.E."/>
            <person name="Kohler A."/>
            <person name="Kuo A."/>
            <person name="LaButti K."/>
            <person name="Pangilinan J."/>
            <person name="Lipzen A."/>
            <person name="Riley R."/>
            <person name="Andreopoulos W."/>
            <person name="He G."/>
            <person name="Johnson J."/>
            <person name="Nolan M."/>
            <person name="Tritt A."/>
            <person name="Barry K.W."/>
            <person name="Grigoriev I.V."/>
            <person name="Nagy L.G."/>
            <person name="Hibbett D."/>
            <person name="Henrissat B."/>
            <person name="Matheny P.B."/>
            <person name="Labbe J."/>
            <person name="Martin F.M."/>
        </authorList>
    </citation>
    <scope>NUCLEOTIDE SEQUENCE</scope>
    <source>
        <strain evidence="6">BPL690</strain>
    </source>
</reference>
<dbReference type="Proteomes" id="UP001203297">
    <property type="component" value="Unassembled WGS sequence"/>
</dbReference>
<dbReference type="GO" id="GO:0005730">
    <property type="term" value="C:nucleolus"/>
    <property type="evidence" value="ECO:0007669"/>
    <property type="project" value="TreeGrafter"/>
</dbReference>
<dbReference type="PANTHER" id="PTHR15565:SF0">
    <property type="entry name" value="PROTEIN AATF"/>
    <property type="match status" value="1"/>
</dbReference>
<name>A0AAD4QPS8_9AGAM</name>
<dbReference type="GO" id="GO:0000462">
    <property type="term" value="P:maturation of SSU-rRNA from tricistronic rRNA transcript (SSU-rRNA, 5.8S rRNA, LSU-rRNA)"/>
    <property type="evidence" value="ECO:0007669"/>
    <property type="project" value="TreeGrafter"/>
</dbReference>
<gene>
    <name evidence="6" type="ORF">B0F90DRAFT_1694669</name>
</gene>
<feature type="domain" description="AATF leucine zipper-containing" evidence="5">
    <location>
        <begin position="154"/>
        <end position="323"/>
    </location>
</feature>
<feature type="compositionally biased region" description="Acidic residues" evidence="3">
    <location>
        <begin position="14"/>
        <end position="29"/>
    </location>
</feature>
<comment type="caution">
    <text evidence="6">The sequence shown here is derived from an EMBL/GenBank/DDBJ whole genome shotgun (WGS) entry which is preliminary data.</text>
</comment>
<evidence type="ECO:0000256" key="2">
    <source>
        <dbReference type="ARBA" id="ARBA00013850"/>
    </source>
</evidence>
<dbReference type="Pfam" id="PF08164">
    <property type="entry name" value="TRAUB"/>
    <property type="match status" value="1"/>
</dbReference>
<keyword evidence="7" id="KW-1185">Reference proteome</keyword>
<sequence>MSLLRLSLTQQIVELDDPTPVDVDPEDEERSSPAPIRDTVGAREHYLEVGTSAFRRQLDSVVDPKYVGVKTSRKQLEEANTLGIDFEDSPGPGGPESRSATTEGNFSGDEDDEALSIGKGNDSDVEQQPIKNSQGDESRENDISIRVRQRIDEDRKKGRAVSKQLSLWDSLLDARIRLQKSVTASNRLPHPTQISELTSHPRCLQARHMLLGEILALVDELSALRDVRFSPVIWHFGVSRWLIYYVYGRQEFMKEYGKVQWHPRKRRRIQDDSEEGRRYTSEDIDNIDRDWEVLIREMSEDAAGLEHAYHPHLTRILEKWSAKVAAVAPSALLPASRKKFSQVGGSLGGVKSVGTQIEEVLQREWPILLSRTQLARSKGLRVTSKHDPGLRNGEEAGDNEFEEDMEIFDDTDFYQQLLRDVIDSKGVTAGQAMNWMAGQKHKKSKKDVDTKASKGRKLRFVPCVISYLCTWPHMGIRRQVRSS</sequence>
<dbReference type="InterPro" id="IPR025160">
    <property type="entry name" value="AATF"/>
</dbReference>
<evidence type="ECO:0000313" key="6">
    <source>
        <dbReference type="EMBL" id="KAI0305937.1"/>
    </source>
</evidence>
<dbReference type="PANTHER" id="PTHR15565">
    <property type="entry name" value="AATF PROTEIN APOPTOSIS ANTAGONIZING TRANSCRIPTION FACTOR"/>
    <property type="match status" value="1"/>
</dbReference>
<protein>
    <recommendedName>
        <fullName evidence="2">Protein BFR2</fullName>
    </recommendedName>
</protein>
<comment type="similarity">
    <text evidence="1">Belongs to the AATF family.</text>
</comment>
<feature type="region of interest" description="Disordered" evidence="3">
    <location>
        <begin position="14"/>
        <end position="43"/>
    </location>
</feature>
<feature type="region of interest" description="Disordered" evidence="3">
    <location>
        <begin position="78"/>
        <end position="145"/>
    </location>
</feature>
<evidence type="ECO:0000313" key="7">
    <source>
        <dbReference type="Proteomes" id="UP001203297"/>
    </source>
</evidence>
<evidence type="ECO:0000259" key="4">
    <source>
        <dbReference type="Pfam" id="PF08164"/>
    </source>
</evidence>
<dbReference type="EMBL" id="WTXG01000004">
    <property type="protein sequence ID" value="KAI0305937.1"/>
    <property type="molecule type" value="Genomic_DNA"/>
</dbReference>
<feature type="domain" description="Apoptosis-antagonizing transcription factor C-terminal" evidence="4">
    <location>
        <begin position="414"/>
        <end position="461"/>
    </location>
</feature>